<evidence type="ECO:0000313" key="1">
    <source>
        <dbReference type="EMBL" id="KAL3310883.1"/>
    </source>
</evidence>
<dbReference type="Proteomes" id="UP001626550">
    <property type="component" value="Unassembled WGS sequence"/>
</dbReference>
<proteinExistence type="predicted"/>
<name>A0ABD2PTU0_9PLAT</name>
<dbReference type="AlphaFoldDB" id="A0ABD2PTU0"/>
<protein>
    <submittedName>
        <fullName evidence="1">Uncharacterized protein</fullName>
    </submittedName>
</protein>
<gene>
    <name evidence="1" type="ORF">Ciccas_010544</name>
</gene>
<comment type="caution">
    <text evidence="1">The sequence shown here is derived from an EMBL/GenBank/DDBJ whole genome shotgun (WGS) entry which is preliminary data.</text>
</comment>
<dbReference type="EMBL" id="JBJKFK010002589">
    <property type="protein sequence ID" value="KAL3310883.1"/>
    <property type="molecule type" value="Genomic_DNA"/>
</dbReference>
<keyword evidence="2" id="KW-1185">Reference proteome</keyword>
<sequence length="91" mass="9473">MNQNCPCPNGSCCQNCVRLGSDPCTVYPVKATTCCKTRYTVLRPEYYECTRCFESCTPCNVPCAPTQVSCCGGGCGGGYGGCGGCCNGCCC</sequence>
<reference evidence="1 2" key="1">
    <citation type="submission" date="2024-11" db="EMBL/GenBank/DDBJ databases">
        <title>Adaptive evolution of stress response genes in parasites aligns with host niche diversity.</title>
        <authorList>
            <person name="Hahn C."/>
            <person name="Resl P."/>
        </authorList>
    </citation>
    <scope>NUCLEOTIDE SEQUENCE [LARGE SCALE GENOMIC DNA]</scope>
    <source>
        <strain evidence="1">EGGRZ-B1_66</strain>
        <tissue evidence="1">Body</tissue>
    </source>
</reference>
<organism evidence="1 2">
    <name type="scientific">Cichlidogyrus casuarinus</name>
    <dbReference type="NCBI Taxonomy" id="1844966"/>
    <lineage>
        <taxon>Eukaryota</taxon>
        <taxon>Metazoa</taxon>
        <taxon>Spiralia</taxon>
        <taxon>Lophotrochozoa</taxon>
        <taxon>Platyhelminthes</taxon>
        <taxon>Monogenea</taxon>
        <taxon>Monopisthocotylea</taxon>
        <taxon>Dactylogyridea</taxon>
        <taxon>Ancyrocephalidae</taxon>
        <taxon>Cichlidogyrus</taxon>
    </lineage>
</organism>
<evidence type="ECO:0000313" key="2">
    <source>
        <dbReference type="Proteomes" id="UP001626550"/>
    </source>
</evidence>
<accession>A0ABD2PTU0</accession>